<feature type="compositionally biased region" description="Polar residues" evidence="7">
    <location>
        <begin position="370"/>
        <end position="381"/>
    </location>
</feature>
<feature type="region of interest" description="Disordered" evidence="7">
    <location>
        <begin position="364"/>
        <end position="404"/>
    </location>
</feature>
<keyword evidence="6" id="KW-0653">Protein transport</keyword>
<feature type="region of interest" description="Disordered" evidence="7">
    <location>
        <begin position="464"/>
        <end position="504"/>
    </location>
</feature>
<keyword evidence="4 6" id="KW-0256">Endoplasmic reticulum</keyword>
<gene>
    <name evidence="10" type="ORF">CJOHNSTONI_LOCUS1885</name>
</gene>
<feature type="compositionally biased region" description="Basic and acidic residues" evidence="7">
    <location>
        <begin position="788"/>
        <end position="805"/>
    </location>
</feature>
<evidence type="ECO:0000259" key="9">
    <source>
        <dbReference type="Pfam" id="PF12932"/>
    </source>
</evidence>
<evidence type="ECO:0000256" key="7">
    <source>
        <dbReference type="SAM" id="MobiDB-lite"/>
    </source>
</evidence>
<dbReference type="GO" id="GO:0007030">
    <property type="term" value="P:Golgi organization"/>
    <property type="evidence" value="ECO:0007669"/>
    <property type="project" value="TreeGrafter"/>
</dbReference>
<dbReference type="InterPro" id="IPR024298">
    <property type="entry name" value="Sec16_Sec23-bd"/>
</dbReference>
<comment type="caution">
    <text evidence="10">The sequence shown here is derived from an EMBL/GenBank/DDBJ whole genome shotgun (WGS) entry which is preliminary data.</text>
</comment>
<keyword evidence="11" id="KW-1185">Reference proteome</keyword>
<dbReference type="Pfam" id="PF12932">
    <property type="entry name" value="Sec16"/>
    <property type="match status" value="1"/>
</dbReference>
<evidence type="ECO:0000256" key="1">
    <source>
        <dbReference type="ARBA" id="ARBA00004240"/>
    </source>
</evidence>
<feature type="domain" description="Sec16 central conserved" evidence="9">
    <location>
        <begin position="830"/>
        <end position="934"/>
    </location>
</feature>
<dbReference type="GO" id="GO:0016192">
    <property type="term" value="P:vesicle-mediated transport"/>
    <property type="evidence" value="ECO:0007669"/>
    <property type="project" value="UniProtKB-KW"/>
</dbReference>
<feature type="compositionally biased region" description="Basic and acidic residues" evidence="7">
    <location>
        <begin position="386"/>
        <end position="404"/>
    </location>
</feature>
<evidence type="ECO:0000256" key="6">
    <source>
        <dbReference type="RuleBase" id="RU364101"/>
    </source>
</evidence>
<organism evidence="10 11">
    <name type="scientific">Cercopithifilaria johnstoni</name>
    <dbReference type="NCBI Taxonomy" id="2874296"/>
    <lineage>
        <taxon>Eukaryota</taxon>
        <taxon>Metazoa</taxon>
        <taxon>Ecdysozoa</taxon>
        <taxon>Nematoda</taxon>
        <taxon>Chromadorea</taxon>
        <taxon>Rhabditida</taxon>
        <taxon>Spirurina</taxon>
        <taxon>Spiruromorpha</taxon>
        <taxon>Filarioidea</taxon>
        <taxon>Onchocercidae</taxon>
        <taxon>Cercopithifilaria</taxon>
    </lineage>
</organism>
<dbReference type="GO" id="GO:0070971">
    <property type="term" value="C:endoplasmic reticulum exit site"/>
    <property type="evidence" value="ECO:0007669"/>
    <property type="project" value="UniProtKB-ARBA"/>
</dbReference>
<feature type="region of interest" description="Disordered" evidence="7">
    <location>
        <begin position="1462"/>
        <end position="1481"/>
    </location>
</feature>
<feature type="domain" description="Sec16 Sec23-binding" evidence="8">
    <location>
        <begin position="985"/>
        <end position="1261"/>
    </location>
</feature>
<dbReference type="GO" id="GO:0070973">
    <property type="term" value="P:protein localization to endoplasmic reticulum exit site"/>
    <property type="evidence" value="ECO:0007669"/>
    <property type="project" value="TreeGrafter"/>
</dbReference>
<dbReference type="InterPro" id="IPR024340">
    <property type="entry name" value="Sec16_CCD"/>
</dbReference>
<dbReference type="Pfam" id="PF12931">
    <property type="entry name" value="TPR_Sec16"/>
    <property type="match status" value="1"/>
</dbReference>
<comment type="similarity">
    <text evidence="2 6">Belongs to the SEC16 family.</text>
</comment>
<comment type="subcellular location">
    <subcellularLocation>
        <location evidence="1">Endoplasmic reticulum</location>
    </subcellularLocation>
    <subcellularLocation>
        <location evidence="6">Golgi apparatus membrane</location>
    </subcellularLocation>
</comment>
<proteinExistence type="inferred from homology"/>
<reference evidence="10" key="1">
    <citation type="submission" date="2021-09" db="EMBL/GenBank/DDBJ databases">
        <authorList>
            <consortium name="Pathogen Informatics"/>
        </authorList>
    </citation>
    <scope>NUCLEOTIDE SEQUENCE</scope>
</reference>
<dbReference type="GO" id="GO:0015031">
    <property type="term" value="P:protein transport"/>
    <property type="evidence" value="ECO:0007669"/>
    <property type="project" value="UniProtKB-KW"/>
</dbReference>
<dbReference type="PANTHER" id="PTHR13402">
    <property type="entry name" value="RGPR-RELATED"/>
    <property type="match status" value="1"/>
</dbReference>
<keyword evidence="3 6" id="KW-0813">Transport</keyword>
<evidence type="ECO:0000256" key="4">
    <source>
        <dbReference type="ARBA" id="ARBA00022824"/>
    </source>
</evidence>
<accession>A0A8J2LYA6</accession>
<keyword evidence="6" id="KW-0472">Membrane</keyword>
<feature type="region of interest" description="Disordered" evidence="7">
    <location>
        <begin position="1599"/>
        <end position="1620"/>
    </location>
</feature>
<protein>
    <recommendedName>
        <fullName evidence="6">Protein transport protein sec16</fullName>
    </recommendedName>
</protein>
<dbReference type="OrthoDB" id="8918678at2759"/>
<feature type="compositionally biased region" description="Polar residues" evidence="7">
    <location>
        <begin position="464"/>
        <end position="491"/>
    </location>
</feature>
<evidence type="ECO:0000256" key="3">
    <source>
        <dbReference type="ARBA" id="ARBA00022448"/>
    </source>
</evidence>
<evidence type="ECO:0000259" key="8">
    <source>
        <dbReference type="Pfam" id="PF12931"/>
    </source>
</evidence>
<evidence type="ECO:0000256" key="5">
    <source>
        <dbReference type="ARBA" id="ARBA00022892"/>
    </source>
</evidence>
<keyword evidence="5 6" id="KW-0931">ER-Golgi transport</keyword>
<feature type="compositionally biased region" description="Low complexity" evidence="7">
    <location>
        <begin position="635"/>
        <end position="648"/>
    </location>
</feature>
<dbReference type="EMBL" id="CAKAEH010000622">
    <property type="protein sequence ID" value="CAG9531488.1"/>
    <property type="molecule type" value="Genomic_DNA"/>
</dbReference>
<feature type="region of interest" description="Disordered" evidence="7">
    <location>
        <begin position="788"/>
        <end position="811"/>
    </location>
</feature>
<evidence type="ECO:0000256" key="2">
    <source>
        <dbReference type="ARBA" id="ARBA00005927"/>
    </source>
</evidence>
<sequence length="1702" mass="190353">MSQFYWQLQTNTQEQGKNGAKDGDEWSCVGLTNDDTREELQQQQSCWWDQQNQIGMDPYSAAAFEGFRASSGGDDHMRSWQTSITPNSTSAFFTQQQLEQIPAKKTASHEIHEQQNEQVQYSFGIHQPILNFEQSIANHNAEKVIDEKYNSQHIKMELVSGDDAEDNMATDTLQPEEKQQVISETESNVPVVAVAQVVPMIATSIATATETSLTANVLPSNQTFPAAISSAANIARVGPISNHDSFGLSVNRVVPTLQPVVPNPQMPSLASVASTRSTPLLVEETGETQNIAAIDGTEVALNNIFVTNSQQPDGVMASSGRQQSVINSASNQLKKEIDVVPNSLPTDSIQETQQQNALRQILTKDDKKQNTAISSAEQSTDLAAPEDSHSRTTEKHKDSKNVRDRYRIIRQQYPEVIRRLDRLRMETHNLDCRPMQKASLLEIDESSHKSIPNRKYKNSAAIGFNSNVSTNSKNVEPTSDSRPPSKMNHSYTFPDRMSSEDSSTKNDVCYGEDFVNSLRRNRHARTREHDYFSLRGTKSEMGEIGPYRGPALIKHKQMMQNTYGYHSSAGYQYEYYPSGRQSLGPHLGRRAAHELAIMYDDLVRRPPSSFDAPHLKYQQLNEFAQNSHQNDGGEHSILSGEESSGSDSEMARIHSEQEMARRAAVVRHNAMHFTAPNEFYYFGVIQLPQERVEYIMRRLPPPPEYFELPAIEKAAYLFYCALYRHHYIPVDLFHKKFNREYFSYVCEGDSAEVALWKICKHTQEEYIAKRSVNQLKAYEMSQKQLFSDEHETLDSRQSERGSRCDAEDDSDQVSIDSAAKEPMKFRVPHSFLRFGVGGKVIMLNVQNSESVIEIRDLKSLFGSHNLLRISNAIESFRGPLIAGFTPTHSVHLYVQRQIELILKSEAYLLNPSNSLENDCLLIWQLLEMLVQQQGRVTGPDLARLLMAVCDMSEQQRHVKEKSSLRTSANFNERSVDPKAYDRFTQLLLGGHIKEALESAVRDGLYSDAMILARRMCSNEPQELEKIEANFLSHRSELNPVMTLLSVANGQPAPVLTSPPMDEASSWRSHAAVVLANLNTPTALGTVYQLGCVLSHRGLHAAADFCFLAVSLLIPTYNPFEPVPRSEDTNADVRRHITLIHATLPTEMNFGFSKGFSIIDLHATEIFQYATKLANNGIPMNFNASVAYQLSRLDYAEMVAEFGNSSRDAFRYCVEIAKEIWDRRHEIEIEQLERLYELAERLKFVASTDANSTVWLPALRSFIDKQQKVTDEKKVVQDDVTAVVDHDTESVGLVMAPELSPQTKTTGNFFENGVQQNDFANTTVSCSETIERHIEQEAVTILAVPDKQNETENRKPGINECRMQTGQLREMDRTCSNTNASVNTSQYTTHLPVLSASAKHSAEGGITTHATTVSPPLLQPKEQISHETLQSYYNDGTYKWKFLKMEQQTDLKEADSEVAVECTTDSTSTNSHENTPHGKEERVPNRMASILSTENQIKGTLQSDHMPPATLNPGANQYPNFITEPSFSSQQQSDMVKKDEKTHSEEKIVNDHRQNSGLFSKLKATIAKAIPSSNEMILPDDKHPSIIWDPKLNRYVGEGVGEESVPEPPPSVTPSSENVHGSTHGNVGGLVAARLSGGSRYFNPLIETSSSKPATHAVPVLPPVPAPASFGFIPSMPDDNEASTESPFSVHTALLPKEAEIAE</sequence>
<feature type="region of interest" description="Disordered" evidence="7">
    <location>
        <begin position="626"/>
        <end position="654"/>
    </location>
</feature>
<dbReference type="PANTHER" id="PTHR13402:SF6">
    <property type="entry name" value="SECRETORY 16, ISOFORM I"/>
    <property type="match status" value="1"/>
</dbReference>
<dbReference type="GO" id="GO:0000139">
    <property type="term" value="C:Golgi membrane"/>
    <property type="evidence" value="ECO:0007669"/>
    <property type="project" value="UniProtKB-SubCell"/>
</dbReference>
<dbReference type="Gene3D" id="1.25.40.1030">
    <property type="match status" value="1"/>
</dbReference>
<feature type="compositionally biased region" description="Polar residues" evidence="7">
    <location>
        <begin position="1462"/>
        <end position="1472"/>
    </location>
</feature>
<dbReference type="CDD" id="cd09233">
    <property type="entry name" value="ACE1-Sec16-like"/>
    <property type="match status" value="1"/>
</dbReference>
<evidence type="ECO:0000313" key="10">
    <source>
        <dbReference type="EMBL" id="CAG9531488.1"/>
    </source>
</evidence>
<keyword evidence="6" id="KW-0333">Golgi apparatus</keyword>
<evidence type="ECO:0000313" key="11">
    <source>
        <dbReference type="Proteomes" id="UP000746747"/>
    </source>
</evidence>
<name>A0A8J2LYA6_9BILA</name>
<dbReference type="GO" id="GO:0012507">
    <property type="term" value="C:ER to Golgi transport vesicle membrane"/>
    <property type="evidence" value="ECO:0007669"/>
    <property type="project" value="TreeGrafter"/>
</dbReference>
<dbReference type="Proteomes" id="UP000746747">
    <property type="component" value="Unassembled WGS sequence"/>
</dbReference>